<dbReference type="EMBL" id="FRBU01000010">
    <property type="protein sequence ID" value="SHL59844.1"/>
    <property type="molecule type" value="Genomic_DNA"/>
</dbReference>
<dbReference type="NCBIfam" id="TIGR03423">
    <property type="entry name" value="pbp2_mrdA"/>
    <property type="match status" value="1"/>
</dbReference>
<evidence type="ECO:0000256" key="8">
    <source>
        <dbReference type="ARBA" id="ARBA00022801"/>
    </source>
</evidence>
<keyword evidence="3" id="KW-1003">Cell membrane</keyword>
<evidence type="ECO:0000256" key="5">
    <source>
        <dbReference type="ARBA" id="ARBA00022645"/>
    </source>
</evidence>
<dbReference type="InterPro" id="IPR001460">
    <property type="entry name" value="PCN-bd_Tpept"/>
</dbReference>
<feature type="domain" description="Penicillin-binding protein dimerisation" evidence="15">
    <location>
        <begin position="46"/>
        <end position="209"/>
    </location>
</feature>
<evidence type="ECO:0000313" key="17">
    <source>
        <dbReference type="Proteomes" id="UP000184260"/>
    </source>
</evidence>
<dbReference type="InterPro" id="IPR012338">
    <property type="entry name" value="Beta-lactam/transpept-like"/>
</dbReference>
<evidence type="ECO:0000256" key="2">
    <source>
        <dbReference type="ARBA" id="ARBA00004236"/>
    </source>
</evidence>
<dbReference type="Gene3D" id="3.40.710.10">
    <property type="entry name" value="DD-peptidase/beta-lactamase superfamily"/>
    <property type="match status" value="1"/>
</dbReference>
<dbReference type="FunFam" id="3.40.710.10:FF:000024">
    <property type="entry name" value="Penicillin-binding protein 2"/>
    <property type="match status" value="1"/>
</dbReference>
<accession>A0A1M7BY07</accession>
<dbReference type="RefSeq" id="WP_073352762.1">
    <property type="nucleotide sequence ID" value="NZ_FRBU01000010.1"/>
</dbReference>
<proteinExistence type="predicted"/>
<dbReference type="GO" id="GO:0071555">
    <property type="term" value="P:cell wall organization"/>
    <property type="evidence" value="ECO:0007669"/>
    <property type="project" value="UniProtKB-KW"/>
</dbReference>
<evidence type="ECO:0000256" key="10">
    <source>
        <dbReference type="ARBA" id="ARBA00022984"/>
    </source>
</evidence>
<evidence type="ECO:0000256" key="6">
    <source>
        <dbReference type="ARBA" id="ARBA00022670"/>
    </source>
</evidence>
<dbReference type="SUPFAM" id="SSF56519">
    <property type="entry name" value="Penicillin binding protein dimerisation domain"/>
    <property type="match status" value="1"/>
</dbReference>
<keyword evidence="6" id="KW-0645">Protease</keyword>
<dbReference type="STRING" id="69322.SAMN05443669_101035"/>
<evidence type="ECO:0000256" key="9">
    <source>
        <dbReference type="ARBA" id="ARBA00022960"/>
    </source>
</evidence>
<dbReference type="Gene3D" id="3.30.1390.30">
    <property type="entry name" value="Penicillin-binding protein 2a, domain 3"/>
    <property type="match status" value="1"/>
</dbReference>
<evidence type="ECO:0000313" key="16">
    <source>
        <dbReference type="EMBL" id="SHL59844.1"/>
    </source>
</evidence>
<dbReference type="Gene3D" id="3.90.1310.10">
    <property type="entry name" value="Penicillin-binding protein 2a (Domain 2)"/>
    <property type="match status" value="1"/>
</dbReference>
<reference evidence="17" key="1">
    <citation type="submission" date="2016-11" db="EMBL/GenBank/DDBJ databases">
        <authorList>
            <person name="Varghese N."/>
            <person name="Submissions S."/>
        </authorList>
    </citation>
    <scope>NUCLEOTIDE SEQUENCE [LARGE SCALE GENOMIC DNA]</scope>
    <source>
        <strain evidence="17">DSM 3661</strain>
    </source>
</reference>
<evidence type="ECO:0000256" key="7">
    <source>
        <dbReference type="ARBA" id="ARBA00022692"/>
    </source>
</evidence>
<dbReference type="OrthoDB" id="9766847at2"/>
<gene>
    <name evidence="16" type="ORF">SAMN05443669_101035</name>
</gene>
<evidence type="ECO:0000259" key="14">
    <source>
        <dbReference type="Pfam" id="PF00905"/>
    </source>
</evidence>
<dbReference type="GO" id="GO:0006508">
    <property type="term" value="P:proteolysis"/>
    <property type="evidence" value="ECO:0007669"/>
    <property type="project" value="UniProtKB-KW"/>
</dbReference>
<dbReference type="Proteomes" id="UP000184260">
    <property type="component" value="Unassembled WGS sequence"/>
</dbReference>
<dbReference type="GO" id="GO:0008360">
    <property type="term" value="P:regulation of cell shape"/>
    <property type="evidence" value="ECO:0007669"/>
    <property type="project" value="UniProtKB-KW"/>
</dbReference>
<dbReference type="Pfam" id="PF00905">
    <property type="entry name" value="Transpeptidase"/>
    <property type="match status" value="1"/>
</dbReference>
<dbReference type="GO" id="GO:0009002">
    <property type="term" value="F:serine-type D-Ala-D-Ala carboxypeptidase activity"/>
    <property type="evidence" value="ECO:0007669"/>
    <property type="project" value="InterPro"/>
</dbReference>
<name>A0A1M7BY07_9FLAO</name>
<evidence type="ECO:0000256" key="4">
    <source>
        <dbReference type="ARBA" id="ARBA00022519"/>
    </source>
</evidence>
<protein>
    <submittedName>
        <fullName evidence="16">Penicillin-binding protein 2</fullName>
    </submittedName>
</protein>
<dbReference type="GO" id="GO:0005886">
    <property type="term" value="C:plasma membrane"/>
    <property type="evidence" value="ECO:0007669"/>
    <property type="project" value="UniProtKB-SubCell"/>
</dbReference>
<keyword evidence="10" id="KW-0573">Peptidoglycan synthesis</keyword>
<dbReference type="PANTHER" id="PTHR30627:SF2">
    <property type="entry name" value="PEPTIDOGLYCAN D,D-TRANSPEPTIDASE MRDA"/>
    <property type="match status" value="1"/>
</dbReference>
<comment type="subcellular location">
    <subcellularLocation>
        <location evidence="2">Cell membrane</location>
    </subcellularLocation>
    <subcellularLocation>
        <location evidence="1">Membrane</location>
        <topology evidence="1">Single-pass membrane protein</topology>
    </subcellularLocation>
</comment>
<evidence type="ECO:0000256" key="3">
    <source>
        <dbReference type="ARBA" id="ARBA00022475"/>
    </source>
</evidence>
<keyword evidence="13" id="KW-0961">Cell wall biogenesis/degradation</keyword>
<dbReference type="InterPro" id="IPR017790">
    <property type="entry name" value="Penicillin-binding_protein_2"/>
</dbReference>
<dbReference type="InterPro" id="IPR005311">
    <property type="entry name" value="PBP_dimer"/>
</dbReference>
<dbReference type="GO" id="GO:0071972">
    <property type="term" value="F:peptidoglycan L,D-transpeptidase activity"/>
    <property type="evidence" value="ECO:0007669"/>
    <property type="project" value="TreeGrafter"/>
</dbReference>
<evidence type="ECO:0000256" key="11">
    <source>
        <dbReference type="ARBA" id="ARBA00022989"/>
    </source>
</evidence>
<feature type="domain" description="Penicillin-binding protein transpeptidase" evidence="14">
    <location>
        <begin position="247"/>
        <end position="577"/>
    </location>
</feature>
<sequence>MRKVLLPSLIILATSLLVMRIFYLQVVDDTLKLKSENNAIKKKYEYPERGYIYDRKGKLLVANQASYDIMVIPREVKKIDTLEFCQLLNITKEAFIKNIKKATIYSPRLPSVFLSQLNKSEFAAFQEKIRKYEGFYVQKRSLRDYEVAFGANVFGFITQVNEKLVDKNPYYNSGDLIGRQGVEESYEDLLRGIKGVKYIQKDKYNREIGSYKNGKYDTIAVQGEDINLTIDAELQKYGEELMINKRGGIVAIEPSTGEILALVTAPSYDPGILVGRQRSKNYTELYRDSIAKPLYDRGLLAEYPPGSPFKILTGLVALQEGVIDENTTVSCNHGFSYARGRFMRCHCRGGALQLHRGIYESCNSYFATAYMKTINKYAKPAQAVDVWSNHIRSFGLGQFMGYDLPTGKRGKIPDSKTYKRIYPNGGWRSTTIISNSIGQGEVVMTPIQLANMMATVANQGYYYTPHIIKRIEGHTIDKKFTTKHVTTIDKKYFKPIISGLFDVYNMGTASALKVEGIDICGKTGTAENFAKIGGQRVQLKDHSIFVAFAPKDNPKIAIAIMVENGGFGSTIAGPIASLMIEKYLRQKITRLDLEKRILATSLQSQYAKLGGLSEAVKLQLRISDSLLKKKTMIPTAKVKIDSTKEKKQAI</sequence>
<keyword evidence="8" id="KW-0378">Hydrolase</keyword>
<keyword evidence="4" id="KW-0997">Cell inner membrane</keyword>
<dbReference type="InterPro" id="IPR050515">
    <property type="entry name" value="Beta-lactam/transpept"/>
</dbReference>
<evidence type="ECO:0000259" key="15">
    <source>
        <dbReference type="Pfam" id="PF03717"/>
    </source>
</evidence>
<dbReference type="PANTHER" id="PTHR30627">
    <property type="entry name" value="PEPTIDOGLYCAN D,D-TRANSPEPTIDASE"/>
    <property type="match status" value="1"/>
</dbReference>
<evidence type="ECO:0000256" key="1">
    <source>
        <dbReference type="ARBA" id="ARBA00004167"/>
    </source>
</evidence>
<evidence type="ECO:0000256" key="12">
    <source>
        <dbReference type="ARBA" id="ARBA00023136"/>
    </source>
</evidence>
<keyword evidence="12" id="KW-0472">Membrane</keyword>
<evidence type="ECO:0000256" key="13">
    <source>
        <dbReference type="ARBA" id="ARBA00023316"/>
    </source>
</evidence>
<keyword evidence="9" id="KW-0133">Cell shape</keyword>
<dbReference type="SUPFAM" id="SSF56601">
    <property type="entry name" value="beta-lactamase/transpeptidase-like"/>
    <property type="match status" value="1"/>
</dbReference>
<dbReference type="AlphaFoldDB" id="A0A1M7BY07"/>
<dbReference type="GO" id="GO:0009252">
    <property type="term" value="P:peptidoglycan biosynthetic process"/>
    <property type="evidence" value="ECO:0007669"/>
    <property type="project" value="UniProtKB-KW"/>
</dbReference>
<keyword evidence="17" id="KW-1185">Reference proteome</keyword>
<dbReference type="Pfam" id="PF03717">
    <property type="entry name" value="PBP_dimer"/>
    <property type="match status" value="1"/>
</dbReference>
<keyword evidence="5" id="KW-0121">Carboxypeptidase</keyword>
<organism evidence="16 17">
    <name type="scientific">Flavobacterium xanthum</name>
    <dbReference type="NCBI Taxonomy" id="69322"/>
    <lineage>
        <taxon>Bacteria</taxon>
        <taxon>Pseudomonadati</taxon>
        <taxon>Bacteroidota</taxon>
        <taxon>Flavobacteriia</taxon>
        <taxon>Flavobacteriales</taxon>
        <taxon>Flavobacteriaceae</taxon>
        <taxon>Flavobacterium</taxon>
    </lineage>
</organism>
<keyword evidence="7" id="KW-0812">Transmembrane</keyword>
<dbReference type="GO" id="GO:0008658">
    <property type="term" value="F:penicillin binding"/>
    <property type="evidence" value="ECO:0007669"/>
    <property type="project" value="InterPro"/>
</dbReference>
<dbReference type="InterPro" id="IPR036138">
    <property type="entry name" value="PBP_dimer_sf"/>
</dbReference>
<keyword evidence="11" id="KW-1133">Transmembrane helix</keyword>